<dbReference type="AlphaFoldDB" id="A0A2S4PJE1"/>
<dbReference type="Proteomes" id="UP000237438">
    <property type="component" value="Unassembled WGS sequence"/>
</dbReference>
<accession>A0A2S4PJE1</accession>
<dbReference type="PROSITE" id="PS50878">
    <property type="entry name" value="RT_POL"/>
    <property type="match status" value="1"/>
</dbReference>
<dbReference type="EMBL" id="PEDP01003964">
    <property type="protein sequence ID" value="POS82151.1"/>
    <property type="molecule type" value="Genomic_DNA"/>
</dbReference>
<comment type="caution">
    <text evidence="3">The sequence shown here is derived from an EMBL/GenBank/DDBJ whole genome shotgun (WGS) entry which is preliminary data.</text>
</comment>
<evidence type="ECO:0000313" key="4">
    <source>
        <dbReference type="Proteomes" id="UP000237438"/>
    </source>
</evidence>
<feature type="domain" description="Reverse transcriptase" evidence="2">
    <location>
        <begin position="168"/>
        <end position="410"/>
    </location>
</feature>
<name>A0A2S4PJE1_9PEZI</name>
<evidence type="ECO:0000259" key="2">
    <source>
        <dbReference type="PROSITE" id="PS50878"/>
    </source>
</evidence>
<protein>
    <recommendedName>
        <fullName evidence="2">Reverse transcriptase domain-containing protein</fullName>
    </recommendedName>
</protein>
<dbReference type="PANTHER" id="PTHR33481">
    <property type="entry name" value="REVERSE TRANSCRIPTASE"/>
    <property type="match status" value="1"/>
</dbReference>
<keyword evidence="4" id="KW-1185">Reference proteome</keyword>
<dbReference type="Pfam" id="PF00078">
    <property type="entry name" value="RVT_1"/>
    <property type="match status" value="1"/>
</dbReference>
<dbReference type="InterPro" id="IPR000477">
    <property type="entry name" value="RT_dom"/>
</dbReference>
<feature type="non-terminal residue" evidence="3">
    <location>
        <position position="410"/>
    </location>
</feature>
<feature type="region of interest" description="Disordered" evidence="1">
    <location>
        <begin position="1"/>
        <end position="35"/>
    </location>
</feature>
<dbReference type="InterPro" id="IPR043502">
    <property type="entry name" value="DNA/RNA_pol_sf"/>
</dbReference>
<sequence length="410" mass="46115">MSIDIVSELDPVSDSNSETLETLSPTQGGDYTKNTLKDDQLGPYLEEMETDCPGAEVGFLALISEGVSRAIRGETTLRSSTDTEIMPNLSANNNNTWAARVASGNNSTEKNSTRRPLTRPTPPQRQNHEDRRVMICLEHDHESSIVEKQESWTTFIIGPQPKQVTPMDGKEDPLDGLSFQEPGLASIRDEEPSELAGYIRIQISESKALKFPSRLQLFGFVVDIQRIRDHKPCPTHDIERSLNEGFTASMLRLDIKGTFDSVLPARLIHRPREQGWPNHLVEWLSSFVTDRKIQIHIDGVSTPEKQITCGLPQGSPVSPILFMLYIAPFLKMGRTYKKFSYADDIAILASSNSLQKNCIYLQESLKDALQWGQNEGITFDPEKSELQHFSWHRADKSSLTTPNVSYEHMT</sequence>
<feature type="region of interest" description="Disordered" evidence="1">
    <location>
        <begin position="102"/>
        <end position="130"/>
    </location>
</feature>
<feature type="compositionally biased region" description="Polar residues" evidence="1">
    <location>
        <begin position="13"/>
        <end position="34"/>
    </location>
</feature>
<evidence type="ECO:0000313" key="3">
    <source>
        <dbReference type="EMBL" id="POS82151.1"/>
    </source>
</evidence>
<organism evidence="3 4">
    <name type="scientific">Erysiphe pulchra</name>
    <dbReference type="NCBI Taxonomy" id="225359"/>
    <lineage>
        <taxon>Eukaryota</taxon>
        <taxon>Fungi</taxon>
        <taxon>Dikarya</taxon>
        <taxon>Ascomycota</taxon>
        <taxon>Pezizomycotina</taxon>
        <taxon>Leotiomycetes</taxon>
        <taxon>Erysiphales</taxon>
        <taxon>Erysiphaceae</taxon>
        <taxon>Erysiphe</taxon>
    </lineage>
</organism>
<gene>
    <name evidence="3" type="ORF">EPUL_005011</name>
</gene>
<reference evidence="3 4" key="1">
    <citation type="submission" date="2017-10" db="EMBL/GenBank/DDBJ databases">
        <title>Development of genomic resources for the powdery mildew, Erysiphe pulchra.</title>
        <authorList>
            <person name="Wadl P.A."/>
            <person name="Mack B.M."/>
            <person name="Moore G."/>
            <person name="Beltz S.B."/>
        </authorList>
    </citation>
    <scope>NUCLEOTIDE SEQUENCE [LARGE SCALE GENOMIC DNA]</scope>
    <source>
        <strain evidence="3">Cflorida</strain>
    </source>
</reference>
<evidence type="ECO:0000256" key="1">
    <source>
        <dbReference type="SAM" id="MobiDB-lite"/>
    </source>
</evidence>
<dbReference type="OrthoDB" id="3564644at2759"/>
<dbReference type="PANTHER" id="PTHR33481:SF1">
    <property type="entry name" value="ENDONUCLEASE_EXONUCLEASE_PHOSPHATASE DOMAIN-CONTAINING PROTEIN-RELATED"/>
    <property type="match status" value="1"/>
</dbReference>
<dbReference type="STRING" id="225359.A0A2S4PJE1"/>
<proteinExistence type="predicted"/>
<dbReference type="SUPFAM" id="SSF56672">
    <property type="entry name" value="DNA/RNA polymerases"/>
    <property type="match status" value="1"/>
</dbReference>